<dbReference type="KEGG" id="pco:PHACADRAFT_33240"/>
<organism evidence="2 3">
    <name type="scientific">Phanerochaete carnosa (strain HHB-10118-sp)</name>
    <name type="common">White-rot fungus</name>
    <name type="synonym">Peniophora carnosa</name>
    <dbReference type="NCBI Taxonomy" id="650164"/>
    <lineage>
        <taxon>Eukaryota</taxon>
        <taxon>Fungi</taxon>
        <taxon>Dikarya</taxon>
        <taxon>Basidiomycota</taxon>
        <taxon>Agaricomycotina</taxon>
        <taxon>Agaricomycetes</taxon>
        <taxon>Polyporales</taxon>
        <taxon>Phanerochaetaceae</taxon>
        <taxon>Phanerochaete</taxon>
    </lineage>
</organism>
<evidence type="ECO:0000256" key="1">
    <source>
        <dbReference type="SAM" id="MobiDB-lite"/>
    </source>
</evidence>
<accession>K5UJC8</accession>
<dbReference type="GeneID" id="18919772"/>
<dbReference type="AlphaFoldDB" id="K5UJC8"/>
<name>K5UJC8_PHACS</name>
<protein>
    <submittedName>
        <fullName evidence="2">Uncharacterized protein</fullName>
    </submittedName>
</protein>
<dbReference type="EMBL" id="JH930480">
    <property type="protein sequence ID" value="EKM49671.1"/>
    <property type="molecule type" value="Genomic_DNA"/>
</dbReference>
<dbReference type="InParanoid" id="K5UJC8"/>
<proteinExistence type="predicted"/>
<dbReference type="RefSeq" id="XP_007401542.1">
    <property type="nucleotide sequence ID" value="XM_007401480.1"/>
</dbReference>
<reference evidence="2 3" key="1">
    <citation type="journal article" date="2012" name="BMC Genomics">
        <title>Comparative genomics of the white-rot fungi, Phanerochaete carnosa and P. chrysosporium, to elucidate the genetic basis of the distinct wood types they colonize.</title>
        <authorList>
            <person name="Suzuki H."/>
            <person name="MacDonald J."/>
            <person name="Syed K."/>
            <person name="Salamov A."/>
            <person name="Hori C."/>
            <person name="Aerts A."/>
            <person name="Henrissat B."/>
            <person name="Wiebenga A."/>
            <person name="vanKuyk P.A."/>
            <person name="Barry K."/>
            <person name="Lindquist E."/>
            <person name="LaButti K."/>
            <person name="Lapidus A."/>
            <person name="Lucas S."/>
            <person name="Coutinho P."/>
            <person name="Gong Y."/>
            <person name="Samejima M."/>
            <person name="Mahadevan R."/>
            <person name="Abou-Zaid M."/>
            <person name="de Vries R.P."/>
            <person name="Igarashi K."/>
            <person name="Yadav J.S."/>
            <person name="Grigoriev I.V."/>
            <person name="Master E.R."/>
        </authorList>
    </citation>
    <scope>NUCLEOTIDE SEQUENCE [LARGE SCALE GENOMIC DNA]</scope>
    <source>
        <strain evidence="2 3">HHB-10118-sp</strain>
    </source>
</reference>
<feature type="region of interest" description="Disordered" evidence="1">
    <location>
        <begin position="136"/>
        <end position="174"/>
    </location>
</feature>
<gene>
    <name evidence="2" type="ORF">PHACADRAFT_33240</name>
</gene>
<feature type="compositionally biased region" description="Polar residues" evidence="1">
    <location>
        <begin position="136"/>
        <end position="148"/>
    </location>
</feature>
<evidence type="ECO:0000313" key="3">
    <source>
        <dbReference type="Proteomes" id="UP000008370"/>
    </source>
</evidence>
<dbReference type="Proteomes" id="UP000008370">
    <property type="component" value="Unassembled WGS sequence"/>
</dbReference>
<evidence type="ECO:0000313" key="2">
    <source>
        <dbReference type="EMBL" id="EKM49671.1"/>
    </source>
</evidence>
<sequence>MPAIRAQKSNCKVSSKRKTCPFCHGEFKVNGFVKHRAACERQAKNRATDEALEEELGRLRLANRSCTPPSDMACTSTVEEINLSASENMDNLSSPIPQALASLLSFFPRLEFNEAVPFADAGNEAFVQDPMSMPLQSDSQEQLATMGTSEDRELVRQQLPSSGSEDQADEVPQLDDFKVEYHPSCGISACTYQFDEYQRE</sequence>
<keyword evidence="3" id="KW-1185">Reference proteome</keyword>
<dbReference type="HOGENOM" id="CLU_1366679_0_0_1"/>